<feature type="compositionally biased region" description="Polar residues" evidence="2">
    <location>
        <begin position="1"/>
        <end position="10"/>
    </location>
</feature>
<keyword evidence="1" id="KW-0175">Coiled coil</keyword>
<dbReference type="InterPro" id="IPR021006">
    <property type="entry name" value="Hda2/3"/>
</dbReference>
<dbReference type="EMBL" id="ML977327">
    <property type="protein sequence ID" value="KAF2113548.1"/>
    <property type="molecule type" value="Genomic_DNA"/>
</dbReference>
<feature type="compositionally biased region" description="Polar residues" evidence="2">
    <location>
        <begin position="604"/>
        <end position="625"/>
    </location>
</feature>
<feature type="region of interest" description="Disordered" evidence="2">
    <location>
        <begin position="725"/>
        <end position="762"/>
    </location>
</feature>
<gene>
    <name evidence="3" type="ORF">BDV96DRAFT_647808</name>
</gene>
<reference evidence="3" key="1">
    <citation type="journal article" date="2020" name="Stud. Mycol.">
        <title>101 Dothideomycetes genomes: a test case for predicting lifestyles and emergence of pathogens.</title>
        <authorList>
            <person name="Haridas S."/>
            <person name="Albert R."/>
            <person name="Binder M."/>
            <person name="Bloem J."/>
            <person name="Labutti K."/>
            <person name="Salamov A."/>
            <person name="Andreopoulos B."/>
            <person name="Baker S."/>
            <person name="Barry K."/>
            <person name="Bills G."/>
            <person name="Bluhm B."/>
            <person name="Cannon C."/>
            <person name="Castanera R."/>
            <person name="Culley D."/>
            <person name="Daum C."/>
            <person name="Ezra D."/>
            <person name="Gonzalez J."/>
            <person name="Henrissat B."/>
            <person name="Kuo A."/>
            <person name="Liang C."/>
            <person name="Lipzen A."/>
            <person name="Lutzoni F."/>
            <person name="Magnuson J."/>
            <person name="Mondo S."/>
            <person name="Nolan M."/>
            <person name="Ohm R."/>
            <person name="Pangilinan J."/>
            <person name="Park H.-J."/>
            <person name="Ramirez L."/>
            <person name="Alfaro M."/>
            <person name="Sun H."/>
            <person name="Tritt A."/>
            <person name="Yoshinaga Y."/>
            <person name="Zwiers L.-H."/>
            <person name="Turgeon B."/>
            <person name="Goodwin S."/>
            <person name="Spatafora J."/>
            <person name="Crous P."/>
            <person name="Grigoriev I."/>
        </authorList>
    </citation>
    <scope>NUCLEOTIDE SEQUENCE</scope>
    <source>
        <strain evidence="3">CBS 627.86</strain>
    </source>
</reference>
<feature type="compositionally biased region" description="Polar residues" evidence="2">
    <location>
        <begin position="743"/>
        <end position="762"/>
    </location>
</feature>
<feature type="compositionally biased region" description="Polar residues" evidence="2">
    <location>
        <begin position="281"/>
        <end position="292"/>
    </location>
</feature>
<feature type="compositionally biased region" description="Polar residues" evidence="2">
    <location>
        <begin position="545"/>
        <end position="578"/>
    </location>
</feature>
<evidence type="ECO:0000313" key="4">
    <source>
        <dbReference type="Proteomes" id="UP000799770"/>
    </source>
</evidence>
<feature type="region of interest" description="Disordered" evidence="2">
    <location>
        <begin position="119"/>
        <end position="267"/>
    </location>
</feature>
<evidence type="ECO:0008006" key="5">
    <source>
        <dbReference type="Google" id="ProtNLM"/>
    </source>
</evidence>
<sequence>MAPSKATSTPLARKRKRTLSSTPAATPAPSKRPKRAAAQTAEQKVKAVIDLEKQKEKKPAAEEAEDNKLYPVREILDESSTQYKIEWEGIDPKTGEPYPIRWYPKENANAQAVADWERTKALRAAETRKARARGDSTHLQSPPHATAPQRLRKPRQPPVVESSPISTAQSPFRRRANGTSRPPVDVYAVPSSPSPQRPRSSIAGTPTSRTPIRRQASPQVVPSQRANLDEFEPISAESSPYSALQATSTTQAQSPPPLSLPESSAPAAVAASFVSAGIIPDSQSQEASQGYLPSTEAATTSTQQQSLGTVTGTTDIDPPLESSGVGLVSTGPHTSPAESYGSSQQYPSPVSIPETQDPIESIDSSSEPDISVPETQVDARIGEPESAAPLTQEESSEQAETGPQQPQRCIPEGSVNAQITESQVEASAEDPEPLSTAPEQQETVDVEAVEDLSLQEEIAAPSDQGTDLLFVPERPSRTTNDARSASEQPLRPRCEGLLAKAEAVRFRHATAVPESSQQPSQGLIRFEIAEPSATTDGGHLAGSVHITSRSSIGENLSSSHPTEPATQSQAESSRSTPARDTISCRDFAESGPQEEDFAHHQDAQIVTTNTSYTNTPESSIGSVRPTTELEAAELIPQGQKGSEKVTEQDEDCSSESSASSYASSNDGSSPPPRVPSQSLQTFGSNAPPPLHTPTNSSQLPSKMSLNLDDQDWEEIANAVFAKGNAQSSLGPLSRRSNAPDASVTGTRSPSTIPDRSPQRTVPTSLREVAMSNSADADLVVSSAPVLRPIPQEALPAPLSPPALVSAPAPAPLEIPMLAPEPAASTSRSSVVSDASSDNGASLLNDDLDLLPEEYVVPLPMEGRQRHMYLEETRRKKDEWQKFVENPEDYSDIREIQALADTLRAVETHIDLLYSESDIQSDSIGLPTQMSWDTESSMKFRFLSSLFDSLRDSQLHLLVVIEKDNKRLFDIIQRFCQAKAVNYSCPAIGRKAKLSEVDGDLFVTILSSDSSPLVRPPSAIICVDGPMDTGRIRKNKWAINPDKPSVPVIDLIIPGTISHIQGYINPTLNQKRRLHTMFASLAHIESTIGKSMIETPSAVESGSMVAAWLQEKSEWELPSIGSIKDVIDFESQHSQELTNSPVHETANLKRPLEDDQLVSNKRARTAEHDDSVNAEITHVTDSMPGTAVGNAITSLQAKLEETSLALKASERSRRDFEAALDKRHNEFEDLRRLHLDLNRELKAAIEKAELANKQKQYHIDRFDKKAAELGELKAQFQQLQDINLASDDAKIAEITNLRKELAEAKANEERAVKREESTANTLEFVKESYQTGQTYASELRDTNTTLTAQVADYRKKAESKAAEVAKTFYNNQYKKVVQDRDKARNQVGLLQKQLHQVQDDMAKLKTGRGVGMGTRAQSVPRSPRVGGPASRGASPAPHRDRLTNLRTGQAG</sequence>
<feature type="compositionally biased region" description="Polar residues" evidence="2">
    <location>
        <begin position="236"/>
        <end position="253"/>
    </location>
</feature>
<feature type="compositionally biased region" description="Polar residues" evidence="2">
    <location>
        <begin position="477"/>
        <end position="487"/>
    </location>
</feature>
<protein>
    <recommendedName>
        <fullName evidence="5">Chromo domain-containing protein</fullName>
    </recommendedName>
</protein>
<dbReference type="InterPro" id="IPR038609">
    <property type="entry name" value="HDA1_su2/3_sf"/>
</dbReference>
<name>A0A6A5Z551_9PLEO</name>
<evidence type="ECO:0000256" key="2">
    <source>
        <dbReference type="SAM" id="MobiDB-lite"/>
    </source>
</evidence>
<feature type="compositionally biased region" description="Polar residues" evidence="2">
    <location>
        <begin position="331"/>
        <end position="348"/>
    </location>
</feature>
<dbReference type="Proteomes" id="UP000799770">
    <property type="component" value="Unassembled WGS sequence"/>
</dbReference>
<feature type="compositionally biased region" description="Polar residues" evidence="2">
    <location>
        <begin position="202"/>
        <end position="226"/>
    </location>
</feature>
<feature type="coiled-coil region" evidence="1">
    <location>
        <begin position="1286"/>
        <end position="1355"/>
    </location>
</feature>
<dbReference type="GO" id="GO:0070823">
    <property type="term" value="C:HDA1 complex"/>
    <property type="evidence" value="ECO:0007669"/>
    <property type="project" value="InterPro"/>
</dbReference>
<feature type="compositionally biased region" description="Polar residues" evidence="2">
    <location>
        <begin position="675"/>
        <end position="684"/>
    </location>
</feature>
<evidence type="ECO:0000256" key="1">
    <source>
        <dbReference type="SAM" id="Coils"/>
    </source>
</evidence>
<feature type="region of interest" description="Disordered" evidence="2">
    <location>
        <begin position="1404"/>
        <end position="1450"/>
    </location>
</feature>
<feature type="compositionally biased region" description="Polar residues" evidence="2">
    <location>
        <begin position="398"/>
        <end position="407"/>
    </location>
</feature>
<dbReference type="Gene3D" id="3.40.50.12360">
    <property type="match status" value="1"/>
</dbReference>
<feature type="coiled-coil region" evidence="1">
    <location>
        <begin position="1191"/>
        <end position="1253"/>
    </location>
</feature>
<feature type="region of interest" description="Disordered" evidence="2">
    <location>
        <begin position="281"/>
        <end position="444"/>
    </location>
</feature>
<accession>A0A6A5Z551</accession>
<feature type="compositionally biased region" description="Low complexity" evidence="2">
    <location>
        <begin position="358"/>
        <end position="374"/>
    </location>
</feature>
<feature type="compositionally biased region" description="Polar residues" evidence="2">
    <location>
        <begin position="415"/>
        <end position="425"/>
    </location>
</feature>
<dbReference type="OrthoDB" id="3647690at2759"/>
<feature type="compositionally biased region" description="Polar residues" evidence="2">
    <location>
        <begin position="725"/>
        <end position="736"/>
    </location>
</feature>
<feature type="region of interest" description="Disordered" evidence="2">
    <location>
        <begin position="457"/>
        <end position="493"/>
    </location>
</feature>
<proteinExistence type="predicted"/>
<feature type="compositionally biased region" description="Polar residues" evidence="2">
    <location>
        <begin position="692"/>
        <end position="703"/>
    </location>
</feature>
<dbReference type="Pfam" id="PF11496">
    <property type="entry name" value="HDA2-3"/>
    <property type="match status" value="1"/>
</dbReference>
<feature type="compositionally biased region" description="Basic and acidic residues" evidence="2">
    <location>
        <begin position="119"/>
        <end position="136"/>
    </location>
</feature>
<feature type="region of interest" description="Disordered" evidence="2">
    <location>
        <begin position="509"/>
        <end position="703"/>
    </location>
</feature>
<feature type="compositionally biased region" description="Low complexity" evidence="2">
    <location>
        <begin position="654"/>
        <end position="668"/>
    </location>
</feature>
<evidence type="ECO:0000313" key="3">
    <source>
        <dbReference type="EMBL" id="KAF2113548.1"/>
    </source>
</evidence>
<feature type="region of interest" description="Disordered" evidence="2">
    <location>
        <begin position="1"/>
        <end position="44"/>
    </location>
</feature>
<keyword evidence="4" id="KW-1185">Reference proteome</keyword>
<organism evidence="3 4">
    <name type="scientific">Lophiotrema nucula</name>
    <dbReference type="NCBI Taxonomy" id="690887"/>
    <lineage>
        <taxon>Eukaryota</taxon>
        <taxon>Fungi</taxon>
        <taxon>Dikarya</taxon>
        <taxon>Ascomycota</taxon>
        <taxon>Pezizomycotina</taxon>
        <taxon>Dothideomycetes</taxon>
        <taxon>Pleosporomycetidae</taxon>
        <taxon>Pleosporales</taxon>
        <taxon>Lophiotremataceae</taxon>
        <taxon>Lophiotrema</taxon>
    </lineage>
</organism>
<feature type="compositionally biased region" description="Low complexity" evidence="2">
    <location>
        <begin position="294"/>
        <end position="314"/>
    </location>
</feature>